<keyword evidence="1" id="KW-0472">Membrane</keyword>
<sequence length="106" mass="11567">MSHANSASIFVTYLLIFVIFMTFFNIEAAKYCYSGRNSGYKSKQCSQGGTTVEFTCQKFVCEGGRSPFTLRTCARKNMGCLAGPRICQFSGGSGSCSRCDNDNCNS</sequence>
<evidence type="ECO:0000256" key="1">
    <source>
        <dbReference type="SAM" id="Phobius"/>
    </source>
</evidence>
<organism evidence="2 3">
    <name type="scientific">Acrobeloides nanus</name>
    <dbReference type="NCBI Taxonomy" id="290746"/>
    <lineage>
        <taxon>Eukaryota</taxon>
        <taxon>Metazoa</taxon>
        <taxon>Ecdysozoa</taxon>
        <taxon>Nematoda</taxon>
        <taxon>Chromadorea</taxon>
        <taxon>Rhabditida</taxon>
        <taxon>Tylenchina</taxon>
        <taxon>Cephalobomorpha</taxon>
        <taxon>Cephaloboidea</taxon>
        <taxon>Cephalobidae</taxon>
        <taxon>Acrobeloides</taxon>
    </lineage>
</organism>
<dbReference type="Proteomes" id="UP000887540">
    <property type="component" value="Unplaced"/>
</dbReference>
<accession>A0A914CFX9</accession>
<proteinExistence type="predicted"/>
<dbReference type="WBParaSite" id="ACRNAN_scaffold10214.g6936.t1">
    <property type="protein sequence ID" value="ACRNAN_scaffold10214.g6936.t1"/>
    <property type="gene ID" value="ACRNAN_scaffold10214.g6936"/>
</dbReference>
<dbReference type="AlphaFoldDB" id="A0A914CFX9"/>
<name>A0A914CFX9_9BILA</name>
<keyword evidence="1" id="KW-1133">Transmembrane helix</keyword>
<keyword evidence="1" id="KW-0812">Transmembrane</keyword>
<feature type="transmembrane region" description="Helical" evidence="1">
    <location>
        <begin position="6"/>
        <end position="26"/>
    </location>
</feature>
<keyword evidence="2" id="KW-1185">Reference proteome</keyword>
<protein>
    <submittedName>
        <fullName evidence="3">Uncharacterized protein</fullName>
    </submittedName>
</protein>
<evidence type="ECO:0000313" key="2">
    <source>
        <dbReference type="Proteomes" id="UP000887540"/>
    </source>
</evidence>
<evidence type="ECO:0000313" key="3">
    <source>
        <dbReference type="WBParaSite" id="ACRNAN_scaffold10214.g6936.t1"/>
    </source>
</evidence>
<reference evidence="3" key="1">
    <citation type="submission" date="2022-11" db="UniProtKB">
        <authorList>
            <consortium name="WormBaseParasite"/>
        </authorList>
    </citation>
    <scope>IDENTIFICATION</scope>
</reference>